<accession>A0A1E5G3L2</accession>
<reference evidence="2 3" key="1">
    <citation type="submission" date="2016-09" db="EMBL/GenBank/DDBJ databases">
        <title>Draft genome sequence for the type strain of Desulfuribacillus alkaliarsenatis AHT28, an obligately anaerobic, sulfidogenic bacterium isolated from Russian soda lake sediments.</title>
        <authorList>
            <person name="Abin C.A."/>
            <person name="Hollibaugh J.T."/>
        </authorList>
    </citation>
    <scope>NUCLEOTIDE SEQUENCE [LARGE SCALE GENOMIC DNA]</scope>
    <source>
        <strain evidence="2 3">AHT28</strain>
    </source>
</reference>
<dbReference type="AlphaFoldDB" id="A0A1E5G3L2"/>
<keyword evidence="3" id="KW-1185">Reference proteome</keyword>
<dbReference type="OrthoDB" id="1808217at2"/>
<dbReference type="Pfam" id="PF02613">
    <property type="entry name" value="Nitrate_red_del"/>
    <property type="match status" value="1"/>
</dbReference>
<organism evidence="2 3">
    <name type="scientific">Desulfuribacillus alkaliarsenatis</name>
    <dbReference type="NCBI Taxonomy" id="766136"/>
    <lineage>
        <taxon>Bacteria</taxon>
        <taxon>Bacillati</taxon>
        <taxon>Bacillota</taxon>
        <taxon>Desulfuribacillia</taxon>
        <taxon>Desulfuribacillales</taxon>
        <taxon>Desulfuribacillaceae</taxon>
        <taxon>Desulfuribacillus</taxon>
    </lineage>
</organism>
<gene>
    <name evidence="2" type="ORF">BHF68_14345</name>
</gene>
<dbReference type="PANTHER" id="PTHR34227:SF11">
    <property type="entry name" value="CHAPERONE PROTEIN TORD"/>
    <property type="match status" value="1"/>
</dbReference>
<dbReference type="PANTHER" id="PTHR34227">
    <property type="entry name" value="CHAPERONE PROTEIN YCDY"/>
    <property type="match status" value="1"/>
</dbReference>
<evidence type="ECO:0000313" key="2">
    <source>
        <dbReference type="EMBL" id="OEF97678.1"/>
    </source>
</evidence>
<dbReference type="Proteomes" id="UP000094296">
    <property type="component" value="Unassembled WGS sequence"/>
</dbReference>
<comment type="caution">
    <text evidence="2">The sequence shown here is derived from an EMBL/GenBank/DDBJ whole genome shotgun (WGS) entry which is preliminary data.</text>
</comment>
<evidence type="ECO:0000256" key="1">
    <source>
        <dbReference type="ARBA" id="ARBA00023186"/>
    </source>
</evidence>
<dbReference type="InterPro" id="IPR050289">
    <property type="entry name" value="TorD/DmsD_chaperones"/>
</dbReference>
<dbReference type="STRING" id="766136.BHF68_14345"/>
<dbReference type="InterPro" id="IPR036411">
    <property type="entry name" value="TorD-like_sf"/>
</dbReference>
<protein>
    <submittedName>
        <fullName evidence="2">Uncharacterized protein</fullName>
    </submittedName>
</protein>
<dbReference type="InterPro" id="IPR020945">
    <property type="entry name" value="DMSO/NO3_reduct_chaperone"/>
</dbReference>
<proteinExistence type="predicted"/>
<name>A0A1E5G3L2_9FIRM</name>
<dbReference type="Gene3D" id="1.10.3480.10">
    <property type="entry name" value="TorD-like"/>
    <property type="match status" value="1"/>
</dbReference>
<dbReference type="EMBL" id="MIJE01000006">
    <property type="protein sequence ID" value="OEF97678.1"/>
    <property type="molecule type" value="Genomic_DNA"/>
</dbReference>
<sequence length="208" mass="24507">MEIKQLREQGYTLLSQLFEQPSDNLVDTIKSTPYKEYWQRIEEIYGISIPHSWQAENLPQLSQLLQMWAVTMGPVKPLAEPIESLYKQWTIDPSCEMTFARQKGWLRGDWACHMEEILKDLGFEVPQQFNHCPDHIILIFELMGAMVENAPYEVQHQFASQHLDWLDDLIETAIERKAPTEYVELYKLCKDFVEADKLYLAKQQNKIQ</sequence>
<evidence type="ECO:0000313" key="3">
    <source>
        <dbReference type="Proteomes" id="UP000094296"/>
    </source>
</evidence>
<keyword evidence="1" id="KW-0143">Chaperone</keyword>
<dbReference type="SUPFAM" id="SSF89155">
    <property type="entry name" value="TorD-like"/>
    <property type="match status" value="1"/>
</dbReference>
<dbReference type="RefSeq" id="WP_069642626.1">
    <property type="nucleotide sequence ID" value="NZ_MIJE01000006.1"/>
</dbReference>